<organism evidence="1 2">
    <name type="scientific">Phnomibacter ginsenosidimutans</name>
    <dbReference type="NCBI Taxonomy" id="2676868"/>
    <lineage>
        <taxon>Bacteria</taxon>
        <taxon>Pseudomonadati</taxon>
        <taxon>Bacteroidota</taxon>
        <taxon>Chitinophagia</taxon>
        <taxon>Chitinophagales</taxon>
        <taxon>Chitinophagaceae</taxon>
        <taxon>Phnomibacter</taxon>
    </lineage>
</organism>
<protein>
    <submittedName>
        <fullName evidence="1">Uncharacterized protein</fullName>
    </submittedName>
</protein>
<dbReference type="AlphaFoldDB" id="A0A6I6GX86"/>
<evidence type="ECO:0000313" key="2">
    <source>
        <dbReference type="Proteomes" id="UP000426027"/>
    </source>
</evidence>
<sequence length="194" mass="22905">MIPVLQYHKLELLDKLMLDGRKVFASYEMRDYYFDDQLKQWLQGCDQFFEQHNGPVERSKMKSLYTDFATLLRGTDPYSFEKIERNKRAQELTIGYRIAREALQVLMDYYQLVYNRLEESKNLIGQMVLAMLQAGLITTNDIQKMTTQKHSETLWQKMAKDNQLLLVQQKVLLQTSKYDAIILLGLVLTALRHK</sequence>
<evidence type="ECO:0000313" key="1">
    <source>
        <dbReference type="EMBL" id="QGW27211.1"/>
    </source>
</evidence>
<gene>
    <name evidence="1" type="ORF">GLV81_03020</name>
</gene>
<keyword evidence="2" id="KW-1185">Reference proteome</keyword>
<accession>A0A6I6GX86</accession>
<dbReference type="RefSeq" id="WP_157476744.1">
    <property type="nucleotide sequence ID" value="NZ_CP046566.1"/>
</dbReference>
<proteinExistence type="predicted"/>
<reference evidence="1 2" key="1">
    <citation type="submission" date="2019-11" db="EMBL/GenBank/DDBJ databases">
        <authorList>
            <person name="Im W.T."/>
        </authorList>
    </citation>
    <scope>NUCLEOTIDE SEQUENCE [LARGE SCALE GENOMIC DNA]</scope>
    <source>
        <strain evidence="1 2">SB-02</strain>
    </source>
</reference>
<dbReference type="Proteomes" id="UP000426027">
    <property type="component" value="Chromosome"/>
</dbReference>
<dbReference type="KEGG" id="fls:GLV81_03020"/>
<name>A0A6I6GX86_9BACT</name>
<dbReference type="EMBL" id="CP046566">
    <property type="protein sequence ID" value="QGW27211.1"/>
    <property type="molecule type" value="Genomic_DNA"/>
</dbReference>